<protein>
    <submittedName>
        <fullName evidence="9">Carbohydrate ABC transporter permease</fullName>
    </submittedName>
</protein>
<dbReference type="InterPro" id="IPR000515">
    <property type="entry name" value="MetI-like"/>
</dbReference>
<dbReference type="PROSITE" id="PS50928">
    <property type="entry name" value="ABC_TM1"/>
    <property type="match status" value="1"/>
</dbReference>
<sequence length="315" mass="34716">MATDTQTGPGTHGYSDGLRGRVAKAANEHVVLTMMAPALLVILAIFIYPVTYMVYQSFFLAVPGVPLRFVGLDNYVEMLGSSSFWSYFGHTMFYSFGSLFLTVTGGLTIALAINHVQREYLRNTYSTVLMFSWAIPLAVAALIWNWILQGGEFGLLNMVLTDLGVLDTGYAWLADQTAALVVVTMVDAWARFPFAMIVFLAGLQSIPQHMYDAGDVDGATTFQAFRNITLPYLRPYFAIVGLITWMFAFRAFAVIYPMTQGGPGTATTTLSIYIYRQGMVNLQFGYASAVATFLVGITVIVAAFYVTVVLERIEE</sequence>
<dbReference type="InterPro" id="IPR050809">
    <property type="entry name" value="UgpAE/MalFG_permease"/>
</dbReference>
<accession>A0ABD5PI85</accession>
<organism evidence="9 10">
    <name type="scientific">Halobium salinum</name>
    <dbReference type="NCBI Taxonomy" id="1364940"/>
    <lineage>
        <taxon>Archaea</taxon>
        <taxon>Methanobacteriati</taxon>
        <taxon>Methanobacteriota</taxon>
        <taxon>Stenosarchaea group</taxon>
        <taxon>Halobacteria</taxon>
        <taxon>Halobacteriales</taxon>
        <taxon>Haloferacaceae</taxon>
        <taxon>Halobium</taxon>
    </lineage>
</organism>
<feature type="transmembrane region" description="Helical" evidence="7">
    <location>
        <begin position="125"/>
        <end position="148"/>
    </location>
</feature>
<reference evidence="9 10" key="1">
    <citation type="journal article" date="2019" name="Int. J. Syst. Evol. Microbiol.">
        <title>The Global Catalogue of Microorganisms (GCM) 10K type strain sequencing project: providing services to taxonomists for standard genome sequencing and annotation.</title>
        <authorList>
            <consortium name="The Broad Institute Genomics Platform"/>
            <consortium name="The Broad Institute Genome Sequencing Center for Infectious Disease"/>
            <person name="Wu L."/>
            <person name="Ma J."/>
        </authorList>
    </citation>
    <scope>NUCLEOTIDE SEQUENCE [LARGE SCALE GENOMIC DNA]</scope>
    <source>
        <strain evidence="9 10">CGMCC 1.12553</strain>
    </source>
</reference>
<comment type="similarity">
    <text evidence="7">Belongs to the binding-protein-dependent transport system permease family.</text>
</comment>
<keyword evidence="5 7" id="KW-1133">Transmembrane helix</keyword>
<feature type="transmembrane region" description="Helical" evidence="7">
    <location>
        <begin position="286"/>
        <end position="310"/>
    </location>
</feature>
<dbReference type="Pfam" id="PF00528">
    <property type="entry name" value="BPD_transp_1"/>
    <property type="match status" value="1"/>
</dbReference>
<keyword evidence="3" id="KW-1003">Cell membrane</keyword>
<dbReference type="Gene3D" id="1.10.3720.10">
    <property type="entry name" value="MetI-like"/>
    <property type="match status" value="1"/>
</dbReference>
<feature type="domain" description="ABC transmembrane type-1" evidence="8">
    <location>
        <begin position="88"/>
        <end position="305"/>
    </location>
</feature>
<keyword evidence="10" id="KW-1185">Reference proteome</keyword>
<comment type="subcellular location">
    <subcellularLocation>
        <location evidence="1 7">Cell membrane</location>
        <topology evidence="1 7">Multi-pass membrane protein</topology>
    </subcellularLocation>
</comment>
<keyword evidence="6 7" id="KW-0472">Membrane</keyword>
<dbReference type="SUPFAM" id="SSF161098">
    <property type="entry name" value="MetI-like"/>
    <property type="match status" value="1"/>
</dbReference>
<dbReference type="Proteomes" id="UP001595921">
    <property type="component" value="Unassembled WGS sequence"/>
</dbReference>
<keyword evidence="4 7" id="KW-0812">Transmembrane</keyword>
<evidence type="ECO:0000256" key="2">
    <source>
        <dbReference type="ARBA" id="ARBA00022448"/>
    </source>
</evidence>
<feature type="transmembrane region" description="Helical" evidence="7">
    <location>
        <begin position="236"/>
        <end position="256"/>
    </location>
</feature>
<gene>
    <name evidence="9" type="ORF">ACFO0N_20610</name>
</gene>
<dbReference type="InterPro" id="IPR035906">
    <property type="entry name" value="MetI-like_sf"/>
</dbReference>
<comment type="caution">
    <text evidence="9">The sequence shown here is derived from an EMBL/GenBank/DDBJ whole genome shotgun (WGS) entry which is preliminary data.</text>
</comment>
<feature type="transmembrane region" description="Helical" evidence="7">
    <location>
        <begin position="179"/>
        <end position="203"/>
    </location>
</feature>
<evidence type="ECO:0000256" key="6">
    <source>
        <dbReference type="ARBA" id="ARBA00023136"/>
    </source>
</evidence>
<evidence type="ECO:0000256" key="5">
    <source>
        <dbReference type="ARBA" id="ARBA00022989"/>
    </source>
</evidence>
<proteinExistence type="inferred from homology"/>
<evidence type="ECO:0000256" key="3">
    <source>
        <dbReference type="ARBA" id="ARBA00022475"/>
    </source>
</evidence>
<evidence type="ECO:0000313" key="9">
    <source>
        <dbReference type="EMBL" id="MFC4360355.1"/>
    </source>
</evidence>
<evidence type="ECO:0000259" key="8">
    <source>
        <dbReference type="PROSITE" id="PS50928"/>
    </source>
</evidence>
<dbReference type="PANTHER" id="PTHR43227:SF7">
    <property type="entry name" value="ARABINOOLIGOSACCHARIDES TRANSPORT SYSTEM PERMEASE PROTEIN ARAP"/>
    <property type="match status" value="1"/>
</dbReference>
<feature type="transmembrane region" description="Helical" evidence="7">
    <location>
        <begin position="29"/>
        <end position="48"/>
    </location>
</feature>
<feature type="transmembrane region" description="Helical" evidence="7">
    <location>
        <begin position="92"/>
        <end position="113"/>
    </location>
</feature>
<evidence type="ECO:0000256" key="1">
    <source>
        <dbReference type="ARBA" id="ARBA00004651"/>
    </source>
</evidence>
<dbReference type="EMBL" id="JBHSDS010000017">
    <property type="protein sequence ID" value="MFC4360355.1"/>
    <property type="molecule type" value="Genomic_DNA"/>
</dbReference>
<dbReference type="PANTHER" id="PTHR43227">
    <property type="entry name" value="BLL4140 PROTEIN"/>
    <property type="match status" value="1"/>
</dbReference>
<keyword evidence="2 7" id="KW-0813">Transport</keyword>
<evidence type="ECO:0000256" key="7">
    <source>
        <dbReference type="RuleBase" id="RU363032"/>
    </source>
</evidence>
<dbReference type="GO" id="GO:0005886">
    <property type="term" value="C:plasma membrane"/>
    <property type="evidence" value="ECO:0007669"/>
    <property type="project" value="UniProtKB-SubCell"/>
</dbReference>
<dbReference type="AlphaFoldDB" id="A0ABD5PI85"/>
<name>A0ABD5PI85_9EURY</name>
<evidence type="ECO:0000256" key="4">
    <source>
        <dbReference type="ARBA" id="ARBA00022692"/>
    </source>
</evidence>
<dbReference type="RefSeq" id="WP_267620429.1">
    <property type="nucleotide sequence ID" value="NZ_JAODIW010000005.1"/>
</dbReference>
<dbReference type="CDD" id="cd06261">
    <property type="entry name" value="TM_PBP2"/>
    <property type="match status" value="1"/>
</dbReference>
<evidence type="ECO:0000313" key="10">
    <source>
        <dbReference type="Proteomes" id="UP001595921"/>
    </source>
</evidence>